<proteinExistence type="predicted"/>
<keyword evidence="2 5" id="KW-0812">Transmembrane</keyword>
<feature type="transmembrane region" description="Helical" evidence="5">
    <location>
        <begin position="341"/>
        <end position="362"/>
    </location>
</feature>
<sequence>MKNLFASLASFALRSETRGVIVSMMVKAASILSAFALFTLSARVLGEEQFGQFALFFSAASMAAVAAAFGQEMLIIRIWNENVATGRISVAKGGIVFGLLISALGATLGAIVMAGMVYFYSNWAAALSSGLFVAAAVFLLFFSSLARSIVSILVGDGQRELTALLFANVVLIFCLVFDWSSSVTSVVNLIVLGKVVAIALQVFFLTRVLRRMYPEIFTAKPEFAVDRWLPSSTRLWFASILESSNQYLDVILVGYLLDPIAAGAYFVTTRLANGFASVADAFNMFAMRQFPELYYKADEGGLLRLLQTLAILTALAVVGGLFVVGVAGHWLLMIFGSEYMAYYHVLVILCLGSAAMAATGPAAPVLMLTGHEGAYLRIVALSVFIRVAGFFLIVPMFGIVGAAATTTVSLVAMALLVSIRSRTATGYNVTATRILGGLAPDRMNAKES</sequence>
<dbReference type="EMBL" id="CXWD01000003">
    <property type="protein sequence ID" value="CTQ65688.1"/>
    <property type="molecule type" value="Genomic_DNA"/>
</dbReference>
<evidence type="ECO:0000256" key="2">
    <source>
        <dbReference type="ARBA" id="ARBA00022692"/>
    </source>
</evidence>
<dbReference type="PANTHER" id="PTHR43424:SF1">
    <property type="entry name" value="LOCUS PUTATIVE PROTEIN 1-RELATED"/>
    <property type="match status" value="1"/>
</dbReference>
<evidence type="ECO:0000256" key="5">
    <source>
        <dbReference type="SAM" id="Phobius"/>
    </source>
</evidence>
<dbReference type="RefSeq" id="WP_055670656.1">
    <property type="nucleotide sequence ID" value="NZ_CXWD01000003.1"/>
</dbReference>
<dbReference type="STRING" id="388408.LAX5112_00721"/>
<accession>A0A0M6ZSK2</accession>
<feature type="transmembrane region" description="Helical" evidence="5">
    <location>
        <begin position="186"/>
        <end position="205"/>
    </location>
</feature>
<dbReference type="InterPro" id="IPR052556">
    <property type="entry name" value="PolySynth_Transporter"/>
</dbReference>
<dbReference type="InterPro" id="IPR002797">
    <property type="entry name" value="Polysacc_synth"/>
</dbReference>
<dbReference type="Proteomes" id="UP000053235">
    <property type="component" value="Unassembled WGS sequence"/>
</dbReference>
<evidence type="ECO:0000313" key="6">
    <source>
        <dbReference type="EMBL" id="CTQ65688.1"/>
    </source>
</evidence>
<name>A0A0M6ZSK2_9HYPH</name>
<dbReference type="OrthoDB" id="8251896at2"/>
<keyword evidence="4 5" id="KW-0472">Membrane</keyword>
<comment type="subcellular location">
    <subcellularLocation>
        <location evidence="1">Membrane</location>
        <topology evidence="1">Multi-pass membrane protein</topology>
    </subcellularLocation>
</comment>
<dbReference type="PANTHER" id="PTHR43424">
    <property type="entry name" value="LOCUS PUTATIVE PROTEIN 1-RELATED"/>
    <property type="match status" value="1"/>
</dbReference>
<reference evidence="7" key="1">
    <citation type="submission" date="2015-07" db="EMBL/GenBank/DDBJ databases">
        <authorList>
            <person name="Rodrigo-Torres Lidia"/>
            <person name="Arahal R.David."/>
        </authorList>
    </citation>
    <scope>NUCLEOTIDE SEQUENCE [LARGE SCALE GENOMIC DNA]</scope>
    <source>
        <strain evidence="7">CECT 5112</strain>
    </source>
</reference>
<feature type="transmembrane region" description="Helical" evidence="5">
    <location>
        <begin position="161"/>
        <end position="180"/>
    </location>
</feature>
<keyword evidence="7" id="KW-1185">Reference proteome</keyword>
<feature type="transmembrane region" description="Helical" evidence="5">
    <location>
        <begin position="309"/>
        <end position="335"/>
    </location>
</feature>
<feature type="transmembrane region" description="Helical" evidence="5">
    <location>
        <begin position="95"/>
        <end position="120"/>
    </location>
</feature>
<dbReference type="GO" id="GO:0016020">
    <property type="term" value="C:membrane"/>
    <property type="evidence" value="ECO:0007669"/>
    <property type="project" value="UniProtKB-SubCell"/>
</dbReference>
<evidence type="ECO:0000313" key="7">
    <source>
        <dbReference type="Proteomes" id="UP000053235"/>
    </source>
</evidence>
<evidence type="ECO:0000256" key="1">
    <source>
        <dbReference type="ARBA" id="ARBA00004141"/>
    </source>
</evidence>
<dbReference type="AlphaFoldDB" id="A0A0M6ZSK2"/>
<evidence type="ECO:0000256" key="4">
    <source>
        <dbReference type="ARBA" id="ARBA00023136"/>
    </source>
</evidence>
<protein>
    <submittedName>
        <fullName evidence="6">Polysaccharide biosynthesis protein</fullName>
    </submittedName>
</protein>
<dbReference type="Pfam" id="PF01943">
    <property type="entry name" value="Polysacc_synt"/>
    <property type="match status" value="1"/>
</dbReference>
<feature type="transmembrane region" description="Helical" evidence="5">
    <location>
        <begin position="56"/>
        <end position="75"/>
    </location>
</feature>
<keyword evidence="3 5" id="KW-1133">Transmembrane helix</keyword>
<evidence type="ECO:0000256" key="3">
    <source>
        <dbReference type="ARBA" id="ARBA00022989"/>
    </source>
</evidence>
<organism evidence="6 7">
    <name type="scientific">Roseibium alexandrii</name>
    <dbReference type="NCBI Taxonomy" id="388408"/>
    <lineage>
        <taxon>Bacteria</taxon>
        <taxon>Pseudomonadati</taxon>
        <taxon>Pseudomonadota</taxon>
        <taxon>Alphaproteobacteria</taxon>
        <taxon>Hyphomicrobiales</taxon>
        <taxon>Stappiaceae</taxon>
        <taxon>Roseibium</taxon>
    </lineage>
</organism>
<gene>
    <name evidence="6" type="ORF">LAX5112_00721</name>
</gene>
<feature type="transmembrane region" description="Helical" evidence="5">
    <location>
        <begin position="132"/>
        <end position="154"/>
    </location>
</feature>
<feature type="transmembrane region" description="Helical" evidence="5">
    <location>
        <begin position="374"/>
        <end position="393"/>
    </location>
</feature>